<dbReference type="Proteomes" id="UP000794436">
    <property type="component" value="Unassembled WGS sequence"/>
</dbReference>
<organism evidence="2 3">
    <name type="scientific">Pythium oligandrum</name>
    <name type="common">Mycoparasitic fungus</name>
    <dbReference type="NCBI Taxonomy" id="41045"/>
    <lineage>
        <taxon>Eukaryota</taxon>
        <taxon>Sar</taxon>
        <taxon>Stramenopiles</taxon>
        <taxon>Oomycota</taxon>
        <taxon>Peronosporomycetes</taxon>
        <taxon>Pythiales</taxon>
        <taxon>Pythiaceae</taxon>
        <taxon>Pythium</taxon>
    </lineage>
</organism>
<protein>
    <submittedName>
        <fullName evidence="2">Uncharacterized protein</fullName>
    </submittedName>
</protein>
<keyword evidence="1" id="KW-0812">Transmembrane</keyword>
<dbReference type="AlphaFoldDB" id="A0A8K1CA17"/>
<keyword evidence="1" id="KW-0472">Membrane</keyword>
<keyword evidence="1" id="KW-1133">Transmembrane helix</keyword>
<keyword evidence="3" id="KW-1185">Reference proteome</keyword>
<proteinExistence type="predicted"/>
<reference evidence="2" key="1">
    <citation type="submission" date="2019-03" db="EMBL/GenBank/DDBJ databases">
        <title>Long read genome sequence of the mycoparasitic Pythium oligandrum ATCC 38472 isolated from sugarbeet rhizosphere.</title>
        <authorList>
            <person name="Gaulin E."/>
        </authorList>
    </citation>
    <scope>NUCLEOTIDE SEQUENCE</scope>
    <source>
        <strain evidence="2">ATCC 38472_TT</strain>
    </source>
</reference>
<accession>A0A8K1CA17</accession>
<comment type="caution">
    <text evidence="2">The sequence shown here is derived from an EMBL/GenBank/DDBJ whole genome shotgun (WGS) entry which is preliminary data.</text>
</comment>
<evidence type="ECO:0000313" key="2">
    <source>
        <dbReference type="EMBL" id="TMW59141.1"/>
    </source>
</evidence>
<dbReference type="EMBL" id="SPLM01000110">
    <property type="protein sequence ID" value="TMW59141.1"/>
    <property type="molecule type" value="Genomic_DNA"/>
</dbReference>
<evidence type="ECO:0000256" key="1">
    <source>
        <dbReference type="SAM" id="Phobius"/>
    </source>
</evidence>
<dbReference type="OrthoDB" id="10662385at2759"/>
<gene>
    <name evidence="2" type="ORF">Poli38472_007286</name>
</gene>
<sequence length="258" mass="28412">MPASMLMTSPEDWNAMWTTWMLLICVVVNGVTSFSCVIFMIHANYVVKRQEDKPVVCAPVATATHQEPTSISSPHPEEAASRVCGKRKSRELPVFTFRIAKEEEVVQGRFKRRRVAPARVFGRSPRRTRSFGDAEHQLRAPPAWKPAPLRRSVSHEQASAVERPAACQAQVQVPVASPATAAAVLREIRPLDVLSSVMARVSAIVMDKLREAARNAVDEMLTSMVSFVTYGLLLAVIRQYSAVTVGVSVDLGAFSIEL</sequence>
<name>A0A8K1CA17_PYTOL</name>
<evidence type="ECO:0000313" key="3">
    <source>
        <dbReference type="Proteomes" id="UP000794436"/>
    </source>
</evidence>
<feature type="transmembrane region" description="Helical" evidence="1">
    <location>
        <begin position="20"/>
        <end position="41"/>
    </location>
</feature>